<dbReference type="RefSeq" id="WP_390227792.1">
    <property type="nucleotide sequence ID" value="NZ_JBHSCN010000003.1"/>
</dbReference>
<evidence type="ECO:0000313" key="2">
    <source>
        <dbReference type="EMBL" id="MFC4242846.1"/>
    </source>
</evidence>
<dbReference type="SUPFAM" id="SSF63829">
    <property type="entry name" value="Calcium-dependent phosphotriesterase"/>
    <property type="match status" value="1"/>
</dbReference>
<dbReference type="Pfam" id="PF14269">
    <property type="entry name" value="Arylsulfotran_2"/>
    <property type="match status" value="1"/>
</dbReference>
<sequence length="501" mass="52862">MSDRDSSSPSDRRAARFSRRGALLLGGGAVAGAALTAGGFGVGDLFANRGSSAPAAAATPPAQLSRYVSTMVTAPRISVWRKPGTSTAPGLFFATPRVSGFQGLITDNDGEPIWIEPDGRSVTDLRVQQYRGEPVLTYWSGTLDGGHGLGAGTILDTSYRVIAQVRAGHGLQSDLHEFELTPQGTALVTSYPTVTADLTSMKGPKNGRMYGCRIQEIDIASGAVLLDWHAAQHVDITESYQHVADSGTDANPYDPYHLNAASLDGDDAVLISSRHTHTIYSVDRNTGTTRWRLGGRKSDFAIASDATFAWQHHARRLSDGRISMFDNQYKTGTTGVSSGLYLNVNESAKTATLSKRLEYADHLSTAEGSNTLLDDGHVFIGWGDIPYATEFDSAGTAIWEASGLGDSSYRAFRQAWDATPQAAPAVVVDGGTAYVTWNGATGVLKWRFSSGESADALTVLATVDRAGFETSLALPSGAKAVGVEALDAAGAVIGHAARTLA</sequence>
<accession>A0ABV8Q349</accession>
<keyword evidence="1" id="KW-1133">Transmembrane helix</keyword>
<dbReference type="EMBL" id="JBHSCN010000003">
    <property type="protein sequence ID" value="MFC4242846.1"/>
    <property type="molecule type" value="Genomic_DNA"/>
</dbReference>
<comment type="caution">
    <text evidence="2">The sequence shown here is derived from an EMBL/GenBank/DDBJ whole genome shotgun (WGS) entry which is preliminary data.</text>
</comment>
<dbReference type="PROSITE" id="PS51318">
    <property type="entry name" value="TAT"/>
    <property type="match status" value="1"/>
</dbReference>
<name>A0ABV8Q349_9MICO</name>
<dbReference type="PANTHER" id="PTHR35340">
    <property type="entry name" value="PQQ ENZYME REPEAT PROTEIN-RELATED"/>
    <property type="match status" value="1"/>
</dbReference>
<protein>
    <submittedName>
        <fullName evidence="2">Arylsulfotransferase family protein</fullName>
    </submittedName>
</protein>
<feature type="transmembrane region" description="Helical" evidence="1">
    <location>
        <begin position="21"/>
        <end position="42"/>
    </location>
</feature>
<keyword evidence="1" id="KW-0472">Membrane</keyword>
<proteinExistence type="predicted"/>
<gene>
    <name evidence="2" type="ORF">ACFOYW_05630</name>
</gene>
<keyword evidence="1" id="KW-0812">Transmembrane</keyword>
<reference evidence="3" key="1">
    <citation type="journal article" date="2019" name="Int. J. Syst. Evol. Microbiol.">
        <title>The Global Catalogue of Microorganisms (GCM) 10K type strain sequencing project: providing services to taxonomists for standard genome sequencing and annotation.</title>
        <authorList>
            <consortium name="The Broad Institute Genomics Platform"/>
            <consortium name="The Broad Institute Genome Sequencing Center for Infectious Disease"/>
            <person name="Wu L."/>
            <person name="Ma J."/>
        </authorList>
    </citation>
    <scope>NUCLEOTIDE SEQUENCE [LARGE SCALE GENOMIC DNA]</scope>
    <source>
        <strain evidence="3">CGMCC 1.10363</strain>
    </source>
</reference>
<organism evidence="2 3">
    <name type="scientific">Gryllotalpicola reticulitermitis</name>
    <dbReference type="NCBI Taxonomy" id="1184153"/>
    <lineage>
        <taxon>Bacteria</taxon>
        <taxon>Bacillati</taxon>
        <taxon>Actinomycetota</taxon>
        <taxon>Actinomycetes</taxon>
        <taxon>Micrococcales</taxon>
        <taxon>Microbacteriaceae</taxon>
        <taxon>Gryllotalpicola</taxon>
    </lineage>
</organism>
<dbReference type="InterPro" id="IPR039535">
    <property type="entry name" value="ASST-like"/>
</dbReference>
<dbReference type="InterPro" id="IPR006311">
    <property type="entry name" value="TAT_signal"/>
</dbReference>
<dbReference type="InterPro" id="IPR053143">
    <property type="entry name" value="Arylsulfate_ST"/>
</dbReference>
<evidence type="ECO:0000313" key="3">
    <source>
        <dbReference type="Proteomes" id="UP001595900"/>
    </source>
</evidence>
<dbReference type="Proteomes" id="UP001595900">
    <property type="component" value="Unassembled WGS sequence"/>
</dbReference>
<keyword evidence="3" id="KW-1185">Reference proteome</keyword>
<evidence type="ECO:0000256" key="1">
    <source>
        <dbReference type="SAM" id="Phobius"/>
    </source>
</evidence>
<dbReference type="PANTHER" id="PTHR35340:SF6">
    <property type="entry name" value="ASST-DOMAIN-CONTAINING PROTEIN"/>
    <property type="match status" value="1"/>
</dbReference>